<sequence>MGNSMKLMRPARTWVDDEDWDFFDSESMKQCKEGEKKVEAGGTMIGGKQRSKAVSSSTKVKIKLTKKQLEELMQLVEMRGLQIEQALTHFINKNNVVTGRELANNKLDNITNLRDLNKRERERGSMGNCLKLREARTWVDDEDWDFVDSESMKQLKEEEKKGETAGRIMTGEKPRVVSASSTKVKIKLTKKQLEELSQLLETHGLQIEQALTQFINKSNIMSSREHGSQIVARRPALQCIPEECDI</sequence>
<gene>
    <name evidence="1" type="ORF">J5N97_000206</name>
    <name evidence="2" type="ORF">J5N97_016745</name>
</gene>
<reference evidence="2" key="1">
    <citation type="submission" date="2021-03" db="EMBL/GenBank/DDBJ databases">
        <authorList>
            <person name="Li Z."/>
            <person name="Yang C."/>
        </authorList>
    </citation>
    <scope>NUCLEOTIDE SEQUENCE</scope>
    <source>
        <strain evidence="2">Dzin_1.0</strain>
        <tissue evidence="2">Leaf</tissue>
    </source>
</reference>
<name>A0A9D5CKH8_9LILI</name>
<reference evidence="2 3" key="2">
    <citation type="journal article" date="2022" name="Hortic Res">
        <title>The genome of Dioscorea zingiberensis sheds light on the biosynthesis, origin and evolution of the medicinally important diosgenin saponins.</title>
        <authorList>
            <person name="Li Y."/>
            <person name="Tan C."/>
            <person name="Li Z."/>
            <person name="Guo J."/>
            <person name="Li S."/>
            <person name="Chen X."/>
            <person name="Wang C."/>
            <person name="Dai X."/>
            <person name="Yang H."/>
            <person name="Song W."/>
            <person name="Hou L."/>
            <person name="Xu J."/>
            <person name="Tong Z."/>
            <person name="Xu A."/>
            <person name="Yuan X."/>
            <person name="Wang W."/>
            <person name="Yang Q."/>
            <person name="Chen L."/>
            <person name="Sun Z."/>
            <person name="Wang K."/>
            <person name="Pan B."/>
            <person name="Chen J."/>
            <person name="Bao Y."/>
            <person name="Liu F."/>
            <person name="Qi X."/>
            <person name="Gang D.R."/>
            <person name="Wen J."/>
            <person name="Li J."/>
        </authorList>
    </citation>
    <scope>NUCLEOTIDE SEQUENCE</scope>
    <source>
        <strain evidence="2">Dzin_1.0</strain>
    </source>
</reference>
<evidence type="ECO:0000313" key="3">
    <source>
        <dbReference type="Proteomes" id="UP001085076"/>
    </source>
</evidence>
<dbReference type="EMBL" id="JAGGNH010000004">
    <property type="protein sequence ID" value="KAJ0974780.1"/>
    <property type="molecule type" value="Genomic_DNA"/>
</dbReference>
<accession>A0A9D5CKH8</accession>
<evidence type="ECO:0000313" key="2">
    <source>
        <dbReference type="EMBL" id="KAJ0974780.1"/>
    </source>
</evidence>
<dbReference type="PANTHER" id="PTHR33647">
    <property type="entry name" value="OS01G0793900 PROTEIN"/>
    <property type="match status" value="1"/>
</dbReference>
<keyword evidence="3" id="KW-1185">Reference proteome</keyword>
<dbReference type="PANTHER" id="PTHR33647:SF5">
    <property type="entry name" value="OS01G0793900 PROTEIN"/>
    <property type="match status" value="1"/>
</dbReference>
<organism evidence="2 3">
    <name type="scientific">Dioscorea zingiberensis</name>
    <dbReference type="NCBI Taxonomy" id="325984"/>
    <lineage>
        <taxon>Eukaryota</taxon>
        <taxon>Viridiplantae</taxon>
        <taxon>Streptophyta</taxon>
        <taxon>Embryophyta</taxon>
        <taxon>Tracheophyta</taxon>
        <taxon>Spermatophyta</taxon>
        <taxon>Magnoliopsida</taxon>
        <taxon>Liliopsida</taxon>
        <taxon>Dioscoreales</taxon>
        <taxon>Dioscoreaceae</taxon>
        <taxon>Dioscorea</taxon>
    </lineage>
</organism>
<dbReference type="AlphaFoldDB" id="A0A9D5CKH8"/>
<dbReference type="Proteomes" id="UP001085076">
    <property type="component" value="Miscellaneous, Linkage group lg04"/>
</dbReference>
<evidence type="ECO:0000313" key="1">
    <source>
        <dbReference type="EMBL" id="KAJ0960038.1"/>
    </source>
</evidence>
<proteinExistence type="predicted"/>
<comment type="caution">
    <text evidence="2">The sequence shown here is derived from an EMBL/GenBank/DDBJ whole genome shotgun (WGS) entry which is preliminary data.</text>
</comment>
<protein>
    <submittedName>
        <fullName evidence="2">Uncharacterized protein</fullName>
    </submittedName>
</protein>
<dbReference type="EMBL" id="JAGGNH010000120">
    <property type="protein sequence ID" value="KAJ0960038.1"/>
    <property type="molecule type" value="Genomic_DNA"/>
</dbReference>